<proteinExistence type="predicted"/>
<sequence>MKSGRHKKMAALCSNFKLCLPCSTARFDSAVHSSVCFPQDVSHQAPRVVHDPFRLRKLDGNKFNHSSSAHLCMKIAATETRAVLQTAVFFLLLIECYRA</sequence>
<reference evidence="1" key="1">
    <citation type="journal article" date="2017" name="Parasit. Vectors">
        <title>Sialotranscriptomics of Rhipicephalus zambeziensis reveals intricate expression profiles of secretory proteins and suggests tight temporal transcriptional regulation during blood-feeding.</title>
        <authorList>
            <person name="de Castro M.H."/>
            <person name="de Klerk D."/>
            <person name="Pienaar R."/>
            <person name="Rees D.J.G."/>
            <person name="Mans B.J."/>
        </authorList>
    </citation>
    <scope>NUCLEOTIDE SEQUENCE</scope>
    <source>
        <tissue evidence="1">Salivary glands</tissue>
    </source>
</reference>
<organism evidence="1">
    <name type="scientific">Rhipicephalus zambeziensis</name>
    <dbReference type="NCBI Taxonomy" id="60191"/>
    <lineage>
        <taxon>Eukaryota</taxon>
        <taxon>Metazoa</taxon>
        <taxon>Ecdysozoa</taxon>
        <taxon>Arthropoda</taxon>
        <taxon>Chelicerata</taxon>
        <taxon>Arachnida</taxon>
        <taxon>Acari</taxon>
        <taxon>Parasitiformes</taxon>
        <taxon>Ixodida</taxon>
        <taxon>Ixodoidea</taxon>
        <taxon>Ixodidae</taxon>
        <taxon>Rhipicephalinae</taxon>
        <taxon>Rhipicephalus</taxon>
        <taxon>Rhipicephalus</taxon>
    </lineage>
</organism>
<evidence type="ECO:0000313" key="1">
    <source>
        <dbReference type="EMBL" id="MAA20150.1"/>
    </source>
</evidence>
<accession>A0A224Z2B2</accession>
<protein>
    <submittedName>
        <fullName evidence="1">Uncharacterized protein</fullName>
    </submittedName>
</protein>
<dbReference type="EMBL" id="GFPF01009004">
    <property type="protein sequence ID" value="MAA20150.1"/>
    <property type="molecule type" value="Transcribed_RNA"/>
</dbReference>
<name>A0A224Z2B2_9ACAR</name>
<dbReference type="AlphaFoldDB" id="A0A224Z2B2"/>